<proteinExistence type="predicted"/>
<dbReference type="AlphaFoldDB" id="A0AAD3H4U5"/>
<evidence type="ECO:0000313" key="2">
    <source>
        <dbReference type="Proteomes" id="UP001054902"/>
    </source>
</evidence>
<evidence type="ECO:0000313" key="1">
    <source>
        <dbReference type="EMBL" id="GFH50435.1"/>
    </source>
</evidence>
<sequence length="175" mass="19648">MPYTKTAPSTSCSQCNLMQEAVQLATKLIAQLLTRTSAMAILSQYTHIAPHQMHVRVMANNIATCPVPLDEIRDIIYNTIPLTTMAEISPKLDFLHPEDVQYNEPQQDLQNLALQHIAYTSLISTTPSLTHEFSSLRNPYHIHEILTTAVTMCVCTKSKQKIINKHTYAQSVLIS</sequence>
<gene>
    <name evidence="1" type="ORF">CTEN210_06911</name>
</gene>
<keyword evidence="2" id="KW-1185">Reference proteome</keyword>
<dbReference type="Proteomes" id="UP001054902">
    <property type="component" value="Unassembled WGS sequence"/>
</dbReference>
<protein>
    <submittedName>
        <fullName evidence="1">Uncharacterized protein</fullName>
    </submittedName>
</protein>
<comment type="caution">
    <text evidence="1">The sequence shown here is derived from an EMBL/GenBank/DDBJ whole genome shotgun (WGS) entry which is preliminary data.</text>
</comment>
<accession>A0AAD3H4U5</accession>
<reference evidence="1 2" key="1">
    <citation type="journal article" date="2021" name="Sci. Rep.">
        <title>The genome of the diatom Chaetoceros tenuissimus carries an ancient integrated fragment of an extant virus.</title>
        <authorList>
            <person name="Hongo Y."/>
            <person name="Kimura K."/>
            <person name="Takaki Y."/>
            <person name="Yoshida Y."/>
            <person name="Baba S."/>
            <person name="Kobayashi G."/>
            <person name="Nagasaki K."/>
            <person name="Hano T."/>
            <person name="Tomaru Y."/>
        </authorList>
    </citation>
    <scope>NUCLEOTIDE SEQUENCE [LARGE SCALE GENOMIC DNA]</scope>
    <source>
        <strain evidence="1 2">NIES-3715</strain>
    </source>
</reference>
<dbReference type="EMBL" id="BLLK01000039">
    <property type="protein sequence ID" value="GFH50435.1"/>
    <property type="molecule type" value="Genomic_DNA"/>
</dbReference>
<name>A0AAD3H4U5_9STRA</name>
<organism evidence="1 2">
    <name type="scientific">Chaetoceros tenuissimus</name>
    <dbReference type="NCBI Taxonomy" id="426638"/>
    <lineage>
        <taxon>Eukaryota</taxon>
        <taxon>Sar</taxon>
        <taxon>Stramenopiles</taxon>
        <taxon>Ochrophyta</taxon>
        <taxon>Bacillariophyta</taxon>
        <taxon>Coscinodiscophyceae</taxon>
        <taxon>Chaetocerotophycidae</taxon>
        <taxon>Chaetocerotales</taxon>
        <taxon>Chaetocerotaceae</taxon>
        <taxon>Chaetoceros</taxon>
    </lineage>
</organism>